<sequence length="56" mass="5848">MESAAPIIDLSSFIEAVEKAESITVKGRVTEVTGLVIKAKVPGVRIGEVCFVQGSS</sequence>
<evidence type="ECO:0008006" key="2">
    <source>
        <dbReference type="Google" id="ProtNLM"/>
    </source>
</evidence>
<proteinExistence type="predicted"/>
<protein>
    <recommendedName>
        <fullName evidence="2">ATPase F1/V1/A1 complex alpha/beta subunit N-terminal domain-containing protein</fullName>
    </recommendedName>
</protein>
<evidence type="ECO:0000313" key="1">
    <source>
        <dbReference type="EMBL" id="SVD80878.1"/>
    </source>
</evidence>
<name>A0A382YED3_9ZZZZ</name>
<organism evidence="1">
    <name type="scientific">marine metagenome</name>
    <dbReference type="NCBI Taxonomy" id="408172"/>
    <lineage>
        <taxon>unclassified sequences</taxon>
        <taxon>metagenomes</taxon>
        <taxon>ecological metagenomes</taxon>
    </lineage>
</organism>
<reference evidence="1" key="1">
    <citation type="submission" date="2018-05" db="EMBL/GenBank/DDBJ databases">
        <authorList>
            <person name="Lanie J.A."/>
            <person name="Ng W.-L."/>
            <person name="Kazmierczak K.M."/>
            <person name="Andrzejewski T.M."/>
            <person name="Davidsen T.M."/>
            <person name="Wayne K.J."/>
            <person name="Tettelin H."/>
            <person name="Glass J.I."/>
            <person name="Rusch D."/>
            <person name="Podicherti R."/>
            <person name="Tsui H.-C.T."/>
            <person name="Winkler M.E."/>
        </authorList>
    </citation>
    <scope>NUCLEOTIDE SEQUENCE</scope>
</reference>
<dbReference type="EMBL" id="UINC01174652">
    <property type="protein sequence ID" value="SVD80878.1"/>
    <property type="molecule type" value="Genomic_DNA"/>
</dbReference>
<feature type="non-terminal residue" evidence="1">
    <location>
        <position position="1"/>
    </location>
</feature>
<gene>
    <name evidence="1" type="ORF">METZ01_LOCUS433732</name>
</gene>
<dbReference type="AlphaFoldDB" id="A0A382YED3"/>
<feature type="non-terminal residue" evidence="1">
    <location>
        <position position="56"/>
    </location>
</feature>
<accession>A0A382YED3</accession>